<dbReference type="GO" id="GO:0016491">
    <property type="term" value="F:oxidoreductase activity"/>
    <property type="evidence" value="ECO:0007669"/>
    <property type="project" value="UniProtKB-KW"/>
</dbReference>
<dbReference type="EC" id="1.7.1.-" evidence="4"/>
<feature type="domain" description="Nitroreductase" evidence="3">
    <location>
        <begin position="13"/>
        <end position="187"/>
    </location>
</feature>
<evidence type="ECO:0000313" key="5">
    <source>
        <dbReference type="Proteomes" id="UP001589854"/>
    </source>
</evidence>
<dbReference type="InterPro" id="IPR029479">
    <property type="entry name" value="Nitroreductase"/>
</dbReference>
<dbReference type="PANTHER" id="PTHR43673">
    <property type="entry name" value="NAD(P)H NITROREDUCTASE YDGI-RELATED"/>
    <property type="match status" value="1"/>
</dbReference>
<protein>
    <submittedName>
        <fullName evidence="4">Nitroreductase family protein</fullName>
        <ecNumber evidence="4">1.7.1.-</ecNumber>
    </submittedName>
</protein>
<evidence type="ECO:0000259" key="3">
    <source>
        <dbReference type="Pfam" id="PF00881"/>
    </source>
</evidence>
<keyword evidence="5" id="KW-1185">Reference proteome</keyword>
<dbReference type="PANTHER" id="PTHR43673:SF3">
    <property type="entry name" value="NAD(P)H NITROREDUCTASE YODC-RELATED"/>
    <property type="match status" value="1"/>
</dbReference>
<name>A0ABV6GMF8_9BACI</name>
<dbReference type="InterPro" id="IPR000415">
    <property type="entry name" value="Nitroreductase-like"/>
</dbReference>
<sequence>MTTTLTNDLLSVINNRTSIRHYDSTIKISEEDLTEILDSATKAPSAWNLQHWHFLVFKSDESKEKLLPIAYNQKQIVESSAVIAILGDLQADKNTDPVYEPLVQAGYMTNEIKENLAGQIHGAYQNSIYARDAAFSNASLAAMQLMIAAKAKSYDSCAIGGFNVDQLKKEFSVSERFVPIMLISIGKAVKPAHKSSRMSVDKVSTWL</sequence>
<dbReference type="CDD" id="cd02137">
    <property type="entry name" value="MhqN-like"/>
    <property type="match status" value="1"/>
</dbReference>
<reference evidence="4 5" key="1">
    <citation type="submission" date="2024-09" db="EMBL/GenBank/DDBJ databases">
        <authorList>
            <person name="Sun Q."/>
            <person name="Mori K."/>
        </authorList>
    </citation>
    <scope>NUCLEOTIDE SEQUENCE [LARGE SCALE GENOMIC DNA]</scope>
    <source>
        <strain evidence="4 5">CCM 7228</strain>
    </source>
</reference>
<dbReference type="SUPFAM" id="SSF55469">
    <property type="entry name" value="FMN-dependent nitroreductase-like"/>
    <property type="match status" value="1"/>
</dbReference>
<comment type="caution">
    <text evidence="4">The sequence shown here is derived from an EMBL/GenBank/DDBJ whole genome shotgun (WGS) entry which is preliminary data.</text>
</comment>
<accession>A0ABV6GMF8</accession>
<evidence type="ECO:0000313" key="4">
    <source>
        <dbReference type="EMBL" id="MFC0274877.1"/>
    </source>
</evidence>
<keyword evidence="2 4" id="KW-0560">Oxidoreductase</keyword>
<dbReference type="Proteomes" id="UP001589854">
    <property type="component" value="Unassembled WGS sequence"/>
</dbReference>
<dbReference type="EMBL" id="JBHLVO010000051">
    <property type="protein sequence ID" value="MFC0274877.1"/>
    <property type="molecule type" value="Genomic_DNA"/>
</dbReference>
<organism evidence="4 5">
    <name type="scientific">Metabacillus herbersteinensis</name>
    <dbReference type="NCBI Taxonomy" id="283816"/>
    <lineage>
        <taxon>Bacteria</taxon>
        <taxon>Bacillati</taxon>
        <taxon>Bacillota</taxon>
        <taxon>Bacilli</taxon>
        <taxon>Bacillales</taxon>
        <taxon>Bacillaceae</taxon>
        <taxon>Metabacillus</taxon>
    </lineage>
</organism>
<evidence type="ECO:0000256" key="2">
    <source>
        <dbReference type="ARBA" id="ARBA00023002"/>
    </source>
</evidence>
<gene>
    <name evidence="4" type="ORF">ACFFIX_26585</name>
</gene>
<dbReference type="RefSeq" id="WP_378939556.1">
    <property type="nucleotide sequence ID" value="NZ_JBHLVO010000051.1"/>
</dbReference>
<evidence type="ECO:0000256" key="1">
    <source>
        <dbReference type="ARBA" id="ARBA00007118"/>
    </source>
</evidence>
<dbReference type="Pfam" id="PF00881">
    <property type="entry name" value="Nitroreductase"/>
    <property type="match status" value="1"/>
</dbReference>
<comment type="similarity">
    <text evidence="1">Belongs to the nitroreductase family.</text>
</comment>
<proteinExistence type="inferred from homology"/>
<dbReference type="Gene3D" id="3.40.109.10">
    <property type="entry name" value="NADH Oxidase"/>
    <property type="match status" value="1"/>
</dbReference>